<sequence length="370" mass="40624">MSLATPPNASNGAPDLVDFPVPPAAGSPDSALPGPPVPPAHRIYFYSPDEWEIFITEWATGVAVSYRQIKQLGGSGDRGVDVAAFKTDQGLEGAWDCFQAKHYDGSLTLSDAFPEMLKIFHGVVDAFYRLPDRYVFVAPRGCGPTLNRLLSKPTELRKKFLELLDARGAATRLYDEQALQSIRELAEALNFSMFQSLELNEMLDVHRKTPYYAARFGTALPARPPVGRAPEHPAPGEATYVKKLVDVYEEQDPTSCFDSSSVAAHAKYGPHLQRQREAFYSAEALRLYARDSVPDGTYELLQDDVYTGVIDTADANHDSGLDRLRAVLAQSGQLDLGAHALISVSKLQDRQGICHQLANADKLTWVAADE</sequence>
<feature type="domain" description="ABC-three component systems C-terminal" evidence="2">
    <location>
        <begin position="237"/>
        <end position="365"/>
    </location>
</feature>
<feature type="compositionally biased region" description="Polar residues" evidence="1">
    <location>
        <begin position="1"/>
        <end position="11"/>
    </location>
</feature>
<organism evidence="3 4">
    <name type="scientific">Xylanimonas allomyrinae</name>
    <dbReference type="NCBI Taxonomy" id="2509459"/>
    <lineage>
        <taxon>Bacteria</taxon>
        <taxon>Bacillati</taxon>
        <taxon>Actinomycetota</taxon>
        <taxon>Actinomycetes</taxon>
        <taxon>Micrococcales</taxon>
        <taxon>Promicromonosporaceae</taxon>
        <taxon>Xylanimonas</taxon>
    </lineage>
</organism>
<dbReference type="OrthoDB" id="3242664at2"/>
<reference evidence="3 4" key="1">
    <citation type="submission" date="2019-01" db="EMBL/GenBank/DDBJ databases">
        <title>Genome sequencing of strain 2JSPR-7.</title>
        <authorList>
            <person name="Heo J."/>
            <person name="Kim S.-J."/>
            <person name="Kim J.-S."/>
            <person name="Hong S.-B."/>
            <person name="Kwon S.-W."/>
        </authorList>
    </citation>
    <scope>NUCLEOTIDE SEQUENCE [LARGE SCALE GENOMIC DNA]</scope>
    <source>
        <strain evidence="3 4">2JSPR-7</strain>
    </source>
</reference>
<keyword evidence="4" id="KW-1185">Reference proteome</keyword>
<accession>A0A4P6EZK5</accession>
<gene>
    <name evidence="3" type="ORF">ET495_09890</name>
</gene>
<dbReference type="AlphaFoldDB" id="A0A4P6EZK5"/>
<dbReference type="Proteomes" id="UP000291758">
    <property type="component" value="Chromosome"/>
</dbReference>
<evidence type="ECO:0000256" key="1">
    <source>
        <dbReference type="SAM" id="MobiDB-lite"/>
    </source>
</evidence>
<evidence type="ECO:0000259" key="2">
    <source>
        <dbReference type="Pfam" id="PF20282"/>
    </source>
</evidence>
<name>A0A4P6EZK5_9MICO</name>
<proteinExistence type="predicted"/>
<dbReference type="Pfam" id="PF20282">
    <property type="entry name" value="CTD6"/>
    <property type="match status" value="1"/>
</dbReference>
<protein>
    <recommendedName>
        <fullName evidence="2">ABC-three component systems C-terminal domain-containing protein</fullName>
    </recommendedName>
</protein>
<dbReference type="RefSeq" id="WP_129204633.1">
    <property type="nucleotide sequence ID" value="NZ_CP035495.1"/>
</dbReference>
<dbReference type="InterPro" id="IPR046914">
    <property type="entry name" value="ABC-3C_CTD6"/>
</dbReference>
<dbReference type="EMBL" id="CP035495">
    <property type="protein sequence ID" value="QAY63508.1"/>
    <property type="molecule type" value="Genomic_DNA"/>
</dbReference>
<evidence type="ECO:0000313" key="4">
    <source>
        <dbReference type="Proteomes" id="UP000291758"/>
    </source>
</evidence>
<evidence type="ECO:0000313" key="3">
    <source>
        <dbReference type="EMBL" id="QAY63508.1"/>
    </source>
</evidence>
<dbReference type="KEGG" id="xyl:ET495_09890"/>
<feature type="region of interest" description="Disordered" evidence="1">
    <location>
        <begin position="1"/>
        <end position="34"/>
    </location>
</feature>